<evidence type="ECO:0000313" key="3">
    <source>
        <dbReference type="Proteomes" id="UP000825890"/>
    </source>
</evidence>
<dbReference type="GeneID" id="68292949"/>
<gene>
    <name evidence="2" type="ORF">CKM354_000737400</name>
</gene>
<protein>
    <submittedName>
        <fullName evidence="2">Uncharacterized protein</fullName>
    </submittedName>
</protein>
<dbReference type="EMBL" id="BOLY01000004">
    <property type="protein sequence ID" value="GIZ44169.1"/>
    <property type="molecule type" value="Genomic_DNA"/>
</dbReference>
<evidence type="ECO:0000256" key="1">
    <source>
        <dbReference type="SAM" id="MobiDB-lite"/>
    </source>
</evidence>
<keyword evidence="3" id="KW-1185">Reference proteome</keyword>
<dbReference type="AlphaFoldDB" id="A0A9P3CGX6"/>
<name>A0A9P3CGX6_9PEZI</name>
<evidence type="ECO:0000313" key="2">
    <source>
        <dbReference type="EMBL" id="GIZ44169.1"/>
    </source>
</evidence>
<accession>A0A9P3CGX6</accession>
<proteinExistence type="predicted"/>
<sequence>MMQVPKTILYPPGLGFSAPAPTAAHAPSVGPISTTATPVSSTSHNRQDSLVETTTSNTAKPADDAATADTHAANLAAAHDILDELLATSQSSASLTMKRLENLTLHPSFFQPAPAGLDAGATMTVNPADVMPRGKEPAPGAGLWQEVPGLSAAPPPASSLDPVPPLMSEQEILDSLSANLNVNMDMADVGGVPVLDEPLFDEHGRFVDPGMEGLSGVEQVDTSNGDATEGETDPSAAERSWEKTIGELDEEMGGFGG</sequence>
<dbReference type="OrthoDB" id="10408105at2759"/>
<reference evidence="2 3" key="1">
    <citation type="submission" date="2021-01" db="EMBL/GenBank/DDBJ databases">
        <title>Cercospora kikuchii MAFF 305040 whole genome shotgun sequence.</title>
        <authorList>
            <person name="Kashiwa T."/>
            <person name="Suzuki T."/>
        </authorList>
    </citation>
    <scope>NUCLEOTIDE SEQUENCE [LARGE SCALE GENOMIC DNA]</scope>
    <source>
        <strain evidence="2 3">MAFF 305040</strain>
    </source>
</reference>
<feature type="region of interest" description="Disordered" evidence="1">
    <location>
        <begin position="21"/>
        <end position="66"/>
    </location>
</feature>
<organism evidence="2 3">
    <name type="scientific">Cercospora kikuchii</name>
    <dbReference type="NCBI Taxonomy" id="84275"/>
    <lineage>
        <taxon>Eukaryota</taxon>
        <taxon>Fungi</taxon>
        <taxon>Dikarya</taxon>
        <taxon>Ascomycota</taxon>
        <taxon>Pezizomycotina</taxon>
        <taxon>Dothideomycetes</taxon>
        <taxon>Dothideomycetidae</taxon>
        <taxon>Mycosphaerellales</taxon>
        <taxon>Mycosphaerellaceae</taxon>
        <taxon>Cercospora</taxon>
    </lineage>
</organism>
<feature type="compositionally biased region" description="Polar residues" evidence="1">
    <location>
        <begin position="31"/>
        <end position="59"/>
    </location>
</feature>
<comment type="caution">
    <text evidence="2">The sequence shown here is derived from an EMBL/GenBank/DDBJ whole genome shotgun (WGS) entry which is preliminary data.</text>
</comment>
<dbReference type="Proteomes" id="UP000825890">
    <property type="component" value="Unassembled WGS sequence"/>
</dbReference>
<dbReference type="RefSeq" id="XP_044658656.1">
    <property type="nucleotide sequence ID" value="XM_044802721.1"/>
</dbReference>
<feature type="region of interest" description="Disordered" evidence="1">
    <location>
        <begin position="209"/>
        <end position="241"/>
    </location>
</feature>